<dbReference type="SUPFAM" id="SSF53335">
    <property type="entry name" value="S-adenosyl-L-methionine-dependent methyltransferases"/>
    <property type="match status" value="1"/>
</dbReference>
<dbReference type="GO" id="GO:0009307">
    <property type="term" value="P:DNA restriction-modification system"/>
    <property type="evidence" value="ECO:0007669"/>
    <property type="project" value="UniProtKB-KW"/>
</dbReference>
<dbReference type="InterPro" id="IPR001525">
    <property type="entry name" value="C5_MeTfrase"/>
</dbReference>
<evidence type="ECO:0000256" key="6">
    <source>
        <dbReference type="PROSITE-ProRule" id="PRU01016"/>
    </source>
</evidence>
<dbReference type="GO" id="GO:0003677">
    <property type="term" value="F:DNA binding"/>
    <property type="evidence" value="ECO:0007669"/>
    <property type="project" value="TreeGrafter"/>
</dbReference>
<dbReference type="PROSITE" id="PS00094">
    <property type="entry name" value="C5_MTASE_1"/>
    <property type="match status" value="1"/>
</dbReference>
<dbReference type="Gene3D" id="3.40.50.150">
    <property type="entry name" value="Vaccinia Virus protein VP39"/>
    <property type="match status" value="1"/>
</dbReference>
<dbReference type="GO" id="GO:0032259">
    <property type="term" value="P:methylation"/>
    <property type="evidence" value="ECO:0007669"/>
    <property type="project" value="UniProtKB-KW"/>
</dbReference>
<comment type="catalytic activity">
    <reaction evidence="5 8">
        <text>a 2'-deoxycytidine in DNA + S-adenosyl-L-methionine = a 5-methyl-2'-deoxycytidine in DNA + S-adenosyl-L-homocysteine + H(+)</text>
        <dbReference type="Rhea" id="RHEA:13681"/>
        <dbReference type="Rhea" id="RHEA-COMP:11369"/>
        <dbReference type="Rhea" id="RHEA-COMP:11370"/>
        <dbReference type="ChEBI" id="CHEBI:15378"/>
        <dbReference type="ChEBI" id="CHEBI:57856"/>
        <dbReference type="ChEBI" id="CHEBI:59789"/>
        <dbReference type="ChEBI" id="CHEBI:85452"/>
        <dbReference type="ChEBI" id="CHEBI:85454"/>
        <dbReference type="EC" id="2.1.1.37"/>
    </reaction>
</comment>
<accession>A0A1I3G1N2</accession>
<name>A0A1I3G1N2_9FLAO</name>
<keyword evidence="3 6" id="KW-0949">S-adenosyl-L-methionine</keyword>
<dbReference type="InterPro" id="IPR029063">
    <property type="entry name" value="SAM-dependent_MTases_sf"/>
</dbReference>
<keyword evidence="10" id="KW-1185">Reference proteome</keyword>
<protein>
    <recommendedName>
        <fullName evidence="8">Cytosine-specific methyltransferase</fullName>
        <ecNumber evidence="8">2.1.1.37</ecNumber>
    </recommendedName>
</protein>
<dbReference type="RefSeq" id="WP_177205445.1">
    <property type="nucleotide sequence ID" value="NZ_FOQT01000002.1"/>
</dbReference>
<evidence type="ECO:0000256" key="3">
    <source>
        <dbReference type="ARBA" id="ARBA00022691"/>
    </source>
</evidence>
<dbReference type="PRINTS" id="PR00105">
    <property type="entry name" value="C5METTRFRASE"/>
</dbReference>
<dbReference type="InterPro" id="IPR050390">
    <property type="entry name" value="C5-Methyltransferase"/>
</dbReference>
<dbReference type="PROSITE" id="PS51679">
    <property type="entry name" value="SAM_MT_C5"/>
    <property type="match status" value="1"/>
</dbReference>
<dbReference type="PANTHER" id="PTHR10629:SF52">
    <property type="entry name" value="DNA (CYTOSINE-5)-METHYLTRANSFERASE 1"/>
    <property type="match status" value="1"/>
</dbReference>
<evidence type="ECO:0000256" key="2">
    <source>
        <dbReference type="ARBA" id="ARBA00022679"/>
    </source>
</evidence>
<evidence type="ECO:0000256" key="4">
    <source>
        <dbReference type="ARBA" id="ARBA00022747"/>
    </source>
</evidence>
<dbReference type="Gene3D" id="3.90.120.10">
    <property type="entry name" value="DNA Methylase, subunit A, domain 2"/>
    <property type="match status" value="1"/>
</dbReference>
<organism evidence="9 10">
    <name type="scientific">Halpernia frigidisoli</name>
    <dbReference type="NCBI Taxonomy" id="1125876"/>
    <lineage>
        <taxon>Bacteria</taxon>
        <taxon>Pseudomonadati</taxon>
        <taxon>Bacteroidota</taxon>
        <taxon>Flavobacteriia</taxon>
        <taxon>Flavobacteriales</taxon>
        <taxon>Weeksellaceae</taxon>
        <taxon>Chryseobacterium group</taxon>
        <taxon>Halpernia</taxon>
    </lineage>
</organism>
<keyword evidence="4" id="KW-0680">Restriction system</keyword>
<evidence type="ECO:0000256" key="8">
    <source>
        <dbReference type="RuleBase" id="RU000417"/>
    </source>
</evidence>
<gene>
    <name evidence="9" type="ORF">SAMN05443292_1779</name>
</gene>
<dbReference type="GO" id="GO:0044027">
    <property type="term" value="P:negative regulation of gene expression via chromosomal CpG island methylation"/>
    <property type="evidence" value="ECO:0007669"/>
    <property type="project" value="TreeGrafter"/>
</dbReference>
<keyword evidence="2 6" id="KW-0808">Transferase</keyword>
<evidence type="ECO:0000256" key="7">
    <source>
        <dbReference type="RuleBase" id="RU000416"/>
    </source>
</evidence>
<dbReference type="NCBIfam" id="TIGR00675">
    <property type="entry name" value="dcm"/>
    <property type="match status" value="1"/>
</dbReference>
<dbReference type="STRING" id="1125876.SAMN05443292_1779"/>
<dbReference type="EMBL" id="FOQT01000002">
    <property type="protein sequence ID" value="SFI17408.1"/>
    <property type="molecule type" value="Genomic_DNA"/>
</dbReference>
<keyword evidence="1 6" id="KW-0489">Methyltransferase</keyword>
<feature type="active site" evidence="6">
    <location>
        <position position="102"/>
    </location>
</feature>
<reference evidence="9 10" key="1">
    <citation type="submission" date="2016-10" db="EMBL/GenBank/DDBJ databases">
        <authorList>
            <person name="de Groot N.N."/>
        </authorList>
    </citation>
    <scope>NUCLEOTIDE SEQUENCE [LARGE SCALE GENOMIC DNA]</scope>
    <source>
        <strain evidence="9 10">DSM 26000</strain>
    </source>
</reference>
<sequence>MKFNVIDLFAGCGGLTDGFLQTGNYNTLATVDWEFPTVQTLKKRLITKWNYDLEANNVLHFDIQRTEELVSGYNDSKFGNSIGLDKIIDKQTVDLIIGGPPCQAYSMAGRVKDENGMQDDYRNFLFESYVQMVAHYQPKGFVFENVEGILSAKPGGVSIIKRVKEAFDEIGYVITENLRVNALFDTSYYDVPQKRKRVIIFGVKKSENSEKQVRRFYSIMKESGSVNQISSKIAFENLPKIFPYKKNAKHSHSIKLNGTSLIKNHEPRFHSERDIEIFKLLAEDIKSGREEYITSKALIQLYKERTGKESNFHKYNVIREDKPSNTIPAHLYKDGLRHIHPDPEQARSITVREAARIQTFDDDFEFLGSRGDQYKMIGNAVPPKFAKLIAETVFKIFVNDDNLYRLGNELFTEFNEQKSNYALSPKLRGINFPETRDS</sequence>
<dbReference type="InterPro" id="IPR018117">
    <property type="entry name" value="C5_DNA_meth_AS"/>
</dbReference>
<evidence type="ECO:0000313" key="9">
    <source>
        <dbReference type="EMBL" id="SFI17408.1"/>
    </source>
</evidence>
<dbReference type="AlphaFoldDB" id="A0A1I3G1N2"/>
<dbReference type="PANTHER" id="PTHR10629">
    <property type="entry name" value="CYTOSINE-SPECIFIC METHYLTRANSFERASE"/>
    <property type="match status" value="1"/>
</dbReference>
<dbReference type="Proteomes" id="UP000198931">
    <property type="component" value="Unassembled WGS sequence"/>
</dbReference>
<proteinExistence type="inferred from homology"/>
<comment type="similarity">
    <text evidence="6 7">Belongs to the class I-like SAM-binding methyltransferase superfamily. C5-methyltransferase family.</text>
</comment>
<evidence type="ECO:0000256" key="1">
    <source>
        <dbReference type="ARBA" id="ARBA00022603"/>
    </source>
</evidence>
<evidence type="ECO:0000313" key="10">
    <source>
        <dbReference type="Proteomes" id="UP000198931"/>
    </source>
</evidence>
<dbReference type="GO" id="GO:0003886">
    <property type="term" value="F:DNA (cytosine-5-)-methyltransferase activity"/>
    <property type="evidence" value="ECO:0007669"/>
    <property type="project" value="UniProtKB-EC"/>
</dbReference>
<dbReference type="EC" id="2.1.1.37" evidence="8"/>
<evidence type="ECO:0000256" key="5">
    <source>
        <dbReference type="ARBA" id="ARBA00047422"/>
    </source>
</evidence>
<dbReference type="Pfam" id="PF00145">
    <property type="entry name" value="DNA_methylase"/>
    <property type="match status" value="1"/>
</dbReference>